<evidence type="ECO:0000259" key="3">
    <source>
        <dbReference type="Pfam" id="PF22767"/>
    </source>
</evidence>
<dbReference type="InterPro" id="IPR052544">
    <property type="entry name" value="Bacteriocin_Proc_Enz"/>
</dbReference>
<dbReference type="PANTHER" id="PTHR43745">
    <property type="entry name" value="NITROREDUCTASE MJ1384-RELATED"/>
    <property type="match status" value="1"/>
</dbReference>
<dbReference type="CDD" id="cd02142">
    <property type="entry name" value="McbC_SagB-like_oxidoreductase"/>
    <property type="match status" value="1"/>
</dbReference>
<evidence type="ECO:0000313" key="5">
    <source>
        <dbReference type="Proteomes" id="UP000590811"/>
    </source>
</evidence>
<dbReference type="InterPro" id="IPR054488">
    <property type="entry name" value="ThcOx_dom2"/>
</dbReference>
<feature type="compositionally biased region" description="Basic and acidic residues" evidence="1">
    <location>
        <begin position="12"/>
        <end position="24"/>
    </location>
</feature>
<dbReference type="InterPro" id="IPR000415">
    <property type="entry name" value="Nitroreductase-like"/>
</dbReference>
<sequence length="549" mass="59063">MTVIDSIVAQGGERRPEDQSKEKAGATGGFEDAGGLGTAAAPVDAVRGLRLRDGVAALVEDGLLELRYDGSPVLRVKGLPAPVSGRFTSLGERATAEPLTAPDAAVFDRVASAVGRCLAEGVWQDDALVVQAESVRPGRVVRPTSLTADDEVRLSKFAYLHRRDERLHVESPVQGSRVVVHDTRVLDLVGRLAERTRVGELTDATGLRPTTVHAVLELLVGAGVADLADADHDGILASDTDVQRQWDFHDLLFHSRSRVGRTDEAFGGVFPYRGEIEPLAPVRPHHDGLHVDLPRPDLDEVRERDAPLVTVMEGRTSVRHYGEQPLTAAQLGEFLYRTARVRGTYGPMPESGMPYPASSRPYPCGGAGYELELYLTVARCEGVDPGCYHYEADTHRLTLLPTPPSLRQQLLDTASLSAGGDVRPDVLVTMTARFQRISWKYRSIAYAVTLKHVGVLYQTMYLVATAMHLAACGLGSGNSDLTADAFGLDYLEESGVGELILGSLPSPFAGAPVPGGNPIGKMGADPTWEPRLDPGWYASSHARLNGYGS</sequence>
<dbReference type="NCBIfam" id="TIGR03605">
    <property type="entry name" value="antibiot_sagB"/>
    <property type="match status" value="1"/>
</dbReference>
<dbReference type="AlphaFoldDB" id="A0A839PTF2"/>
<dbReference type="Proteomes" id="UP000590811">
    <property type="component" value="Unassembled WGS sequence"/>
</dbReference>
<organism evidence="4 5">
    <name type="scientific">Terracoccus luteus</name>
    <dbReference type="NCBI Taxonomy" id="53356"/>
    <lineage>
        <taxon>Bacteria</taxon>
        <taxon>Bacillati</taxon>
        <taxon>Actinomycetota</taxon>
        <taxon>Actinomycetes</taxon>
        <taxon>Micrococcales</taxon>
        <taxon>Intrasporangiaceae</taxon>
        <taxon>Terracoccus</taxon>
    </lineage>
</organism>
<evidence type="ECO:0000259" key="2">
    <source>
        <dbReference type="Pfam" id="PF00881"/>
    </source>
</evidence>
<gene>
    <name evidence="4" type="ORF">FHW14_002633</name>
</gene>
<name>A0A839PTF2_9MICO</name>
<dbReference type="Pfam" id="PF22767">
    <property type="entry name" value="ThcOx"/>
    <property type="match status" value="1"/>
</dbReference>
<evidence type="ECO:0000256" key="1">
    <source>
        <dbReference type="SAM" id="MobiDB-lite"/>
    </source>
</evidence>
<feature type="region of interest" description="Disordered" evidence="1">
    <location>
        <begin position="10"/>
        <end position="33"/>
    </location>
</feature>
<dbReference type="InterPro" id="IPR020051">
    <property type="entry name" value="SagB-type_dehydrogenase"/>
</dbReference>
<accession>A0A839PTF2</accession>
<dbReference type="Gene3D" id="3.40.109.10">
    <property type="entry name" value="NADH Oxidase"/>
    <property type="match status" value="1"/>
</dbReference>
<feature type="domain" description="Nitroreductase" evidence="2">
    <location>
        <begin position="313"/>
        <end position="489"/>
    </location>
</feature>
<feature type="domain" description="Cyanobactin oxidase ThcOx second" evidence="3">
    <location>
        <begin position="152"/>
        <end position="263"/>
    </location>
</feature>
<protein>
    <submittedName>
        <fullName evidence="4">SagB-type dehydrogenase family enzyme</fullName>
    </submittedName>
</protein>
<reference evidence="4 5" key="1">
    <citation type="submission" date="2020-08" db="EMBL/GenBank/DDBJ databases">
        <title>Genomic Encyclopedia of Type Strains, Phase IV (KMG-V): Genome sequencing to study the core and pangenomes of soil and plant-associated prokaryotes.</title>
        <authorList>
            <person name="Whitman W."/>
        </authorList>
    </citation>
    <scope>NUCLEOTIDE SEQUENCE [LARGE SCALE GENOMIC DNA]</scope>
    <source>
        <strain evidence="4 5">B3ACCR2</strain>
    </source>
</reference>
<dbReference type="PANTHER" id="PTHR43745:SF2">
    <property type="entry name" value="NITROREDUCTASE MJ1384-RELATED"/>
    <property type="match status" value="1"/>
</dbReference>
<dbReference type="InterPro" id="IPR029479">
    <property type="entry name" value="Nitroreductase"/>
</dbReference>
<dbReference type="RefSeq" id="WP_184510604.1">
    <property type="nucleotide sequence ID" value="NZ_JACHVT010000005.1"/>
</dbReference>
<dbReference type="EMBL" id="JACHVT010000005">
    <property type="protein sequence ID" value="MBB2987450.1"/>
    <property type="molecule type" value="Genomic_DNA"/>
</dbReference>
<dbReference type="GO" id="GO:0016491">
    <property type="term" value="F:oxidoreductase activity"/>
    <property type="evidence" value="ECO:0007669"/>
    <property type="project" value="InterPro"/>
</dbReference>
<dbReference type="Pfam" id="PF00881">
    <property type="entry name" value="Nitroreductase"/>
    <property type="match status" value="1"/>
</dbReference>
<comment type="caution">
    <text evidence="4">The sequence shown here is derived from an EMBL/GenBank/DDBJ whole genome shotgun (WGS) entry which is preliminary data.</text>
</comment>
<dbReference type="SUPFAM" id="SSF55469">
    <property type="entry name" value="FMN-dependent nitroreductase-like"/>
    <property type="match status" value="1"/>
</dbReference>
<evidence type="ECO:0000313" key="4">
    <source>
        <dbReference type="EMBL" id="MBB2987450.1"/>
    </source>
</evidence>
<proteinExistence type="predicted"/>